<accession>E8X7M7</accession>
<geneLocation type="plasmid" evidence="4 5">
    <name>pACIX904</name>
</geneLocation>
<dbReference type="AlphaFoldDB" id="E8X7M7"/>
<dbReference type="InterPro" id="IPR050639">
    <property type="entry name" value="SSR_resolvase"/>
</dbReference>
<dbReference type="eggNOG" id="COG1961">
    <property type="taxonomic scope" value="Bacteria"/>
</dbReference>
<dbReference type="GO" id="GO:0003677">
    <property type="term" value="F:DNA binding"/>
    <property type="evidence" value="ECO:0007669"/>
    <property type="project" value="UniProtKB-KW"/>
</dbReference>
<evidence type="ECO:0000313" key="4">
    <source>
        <dbReference type="EMBL" id="ADW71461.1"/>
    </source>
</evidence>
<name>E8X7M7_GRATM</name>
<dbReference type="PANTHER" id="PTHR30461">
    <property type="entry name" value="DNA-INVERTASE FROM LAMBDOID PROPHAGE"/>
    <property type="match status" value="1"/>
</dbReference>
<organism evidence="5">
    <name type="scientific">Granulicella tundricola (strain ATCC BAA-1859 / DSM 23138 / MP5ACTX9)</name>
    <dbReference type="NCBI Taxonomy" id="1198114"/>
    <lineage>
        <taxon>Bacteria</taxon>
        <taxon>Pseudomonadati</taxon>
        <taxon>Acidobacteriota</taxon>
        <taxon>Terriglobia</taxon>
        <taxon>Terriglobales</taxon>
        <taxon>Acidobacteriaceae</taxon>
        <taxon>Granulicella</taxon>
    </lineage>
</organism>
<sequence>MANDSFVSYLRVSTVCPGVSGLSLEAQRTAVAGFLNGGRWTHVREIVEIESGKRNDRPTLAEALALCKRRRATLVIAKLDRLARNIHFITGLMESGVDFLAVDMPEANPTMIRMMAVFAQHEAEAISSRTKAALAAAKARGTKLGGRRVSSEEFAVIAASGRRVSAKVRSAKAAATRAELLPVIAEIRGEGKGTLQQIAAELNARGEKTPRGGDWSPVQVMRVIGSRKPRPPIEMMPVSERMTTVAA</sequence>
<dbReference type="EMBL" id="CP002484">
    <property type="protein sequence ID" value="ADW71461.1"/>
    <property type="molecule type" value="Genomic_DNA"/>
</dbReference>
<evidence type="ECO:0000256" key="2">
    <source>
        <dbReference type="ARBA" id="ARBA00023172"/>
    </source>
</evidence>
<dbReference type="GO" id="GO:0000150">
    <property type="term" value="F:DNA strand exchange activity"/>
    <property type="evidence" value="ECO:0007669"/>
    <property type="project" value="InterPro"/>
</dbReference>
<reference evidence="5" key="1">
    <citation type="submission" date="2011-01" db="EMBL/GenBank/DDBJ databases">
        <title>Complete sequence of plasmid4 of Acidobacterium sp. MP5ACTX9.</title>
        <authorList>
            <consortium name="US DOE Joint Genome Institute"/>
            <person name="Lucas S."/>
            <person name="Copeland A."/>
            <person name="Lapidus A."/>
            <person name="Cheng J.-F."/>
            <person name="Goodwin L."/>
            <person name="Pitluck S."/>
            <person name="Teshima H."/>
            <person name="Detter J.C."/>
            <person name="Han C."/>
            <person name="Tapia R."/>
            <person name="Land M."/>
            <person name="Hauser L."/>
            <person name="Kyrpides N."/>
            <person name="Ivanova N."/>
            <person name="Ovchinnikova G."/>
            <person name="Pagani I."/>
            <person name="Rawat S.R."/>
            <person name="Mannisto M."/>
            <person name="Haggblom M.M."/>
            <person name="Woyke T."/>
        </authorList>
    </citation>
    <scope>NUCLEOTIDE SEQUENCE [LARGE SCALE GENOMIC DNA]</scope>
    <source>
        <strain evidence="5">MP5ACTX9</strain>
        <plasmid evidence="5">Plasmid pACIX904</plasmid>
    </source>
</reference>
<dbReference type="HOGENOM" id="CLU_010686_0_1_0"/>
<dbReference type="PANTHER" id="PTHR30461:SF2">
    <property type="entry name" value="SERINE RECOMBINASE PINE-RELATED"/>
    <property type="match status" value="1"/>
</dbReference>
<dbReference type="SUPFAM" id="SSF53041">
    <property type="entry name" value="Resolvase-like"/>
    <property type="match status" value="1"/>
</dbReference>
<evidence type="ECO:0000256" key="1">
    <source>
        <dbReference type="ARBA" id="ARBA00023125"/>
    </source>
</evidence>
<dbReference type="KEGG" id="acm:AciX9_4520"/>
<evidence type="ECO:0000259" key="3">
    <source>
        <dbReference type="SMART" id="SM00857"/>
    </source>
</evidence>
<proteinExistence type="predicted"/>
<dbReference type="Proteomes" id="UP000000343">
    <property type="component" value="Plasmid pACIX904"/>
</dbReference>
<dbReference type="RefSeq" id="WP_013573180.1">
    <property type="nucleotide sequence ID" value="NC_015059.1"/>
</dbReference>
<keyword evidence="5" id="KW-1185">Reference proteome</keyword>
<gene>
    <name evidence="4" type="ordered locus">AciX9_4520</name>
</gene>
<dbReference type="Gene3D" id="3.40.50.1390">
    <property type="entry name" value="Resolvase, N-terminal catalytic domain"/>
    <property type="match status" value="1"/>
</dbReference>
<dbReference type="InterPro" id="IPR036162">
    <property type="entry name" value="Resolvase-like_N_sf"/>
</dbReference>
<keyword evidence="4" id="KW-0614">Plasmid</keyword>
<dbReference type="PaxDb" id="1198114-AciX9_4520"/>
<evidence type="ECO:0000313" key="5">
    <source>
        <dbReference type="Proteomes" id="UP000000343"/>
    </source>
</evidence>
<dbReference type="InterPro" id="IPR006119">
    <property type="entry name" value="Resolv_N"/>
</dbReference>
<keyword evidence="2" id="KW-0233">DNA recombination</keyword>
<dbReference type="OrthoDB" id="2290206at2"/>
<keyword evidence="1" id="KW-0238">DNA-binding</keyword>
<dbReference type="SMART" id="SM00857">
    <property type="entry name" value="Resolvase"/>
    <property type="match status" value="1"/>
</dbReference>
<dbReference type="Pfam" id="PF00239">
    <property type="entry name" value="Resolvase"/>
    <property type="match status" value="1"/>
</dbReference>
<protein>
    <submittedName>
        <fullName evidence="4">Resolvase domain protein</fullName>
    </submittedName>
</protein>
<dbReference type="CDD" id="cd00338">
    <property type="entry name" value="Ser_Recombinase"/>
    <property type="match status" value="1"/>
</dbReference>
<feature type="domain" description="Resolvase/invertase-type recombinase catalytic" evidence="3">
    <location>
        <begin position="6"/>
        <end position="143"/>
    </location>
</feature>